<feature type="transmembrane region" description="Helical" evidence="1">
    <location>
        <begin position="145"/>
        <end position="165"/>
    </location>
</feature>
<feature type="transmembrane region" description="Helical" evidence="1">
    <location>
        <begin position="490"/>
        <end position="510"/>
    </location>
</feature>
<proteinExistence type="predicted"/>
<gene>
    <name evidence="2" type="ORF">BTM25_13590</name>
</gene>
<evidence type="ECO:0000313" key="2">
    <source>
        <dbReference type="EMBL" id="POM26951.1"/>
    </source>
</evidence>
<feature type="transmembrane region" description="Helical" evidence="1">
    <location>
        <begin position="37"/>
        <end position="55"/>
    </location>
</feature>
<reference evidence="2 3" key="1">
    <citation type="journal article" date="2017" name="Chemistry">
        <title>Isolation, Biosynthesis and Chemical Modifications of Rubterolones A-F: Rare Tropolone Alkaloids from Actinomadura sp. 5-2.</title>
        <authorList>
            <person name="Guo H."/>
            <person name="Benndorf R."/>
            <person name="Leichnitz D."/>
            <person name="Klassen J.L."/>
            <person name="Vollmers J."/>
            <person name="Gorls H."/>
            <person name="Steinacker M."/>
            <person name="Weigel C."/>
            <person name="Dahse H.M."/>
            <person name="Kaster A.K."/>
            <person name="de Beer Z.W."/>
            <person name="Poulsen M."/>
            <person name="Beemelmanns C."/>
        </authorList>
    </citation>
    <scope>NUCLEOTIDE SEQUENCE [LARGE SCALE GENOMIC DNA]</scope>
    <source>
        <strain evidence="2 3">5-2</strain>
    </source>
</reference>
<dbReference type="Proteomes" id="UP000242367">
    <property type="component" value="Unassembled WGS sequence"/>
</dbReference>
<feature type="transmembrane region" description="Helical" evidence="1">
    <location>
        <begin position="67"/>
        <end position="88"/>
    </location>
</feature>
<feature type="transmembrane region" description="Helical" evidence="1">
    <location>
        <begin position="321"/>
        <end position="342"/>
    </location>
</feature>
<feature type="transmembrane region" description="Helical" evidence="1">
    <location>
        <begin position="291"/>
        <end position="309"/>
    </location>
</feature>
<feature type="transmembrane region" description="Helical" evidence="1">
    <location>
        <begin position="267"/>
        <end position="284"/>
    </location>
</feature>
<comment type="caution">
    <text evidence="2">The sequence shown here is derived from an EMBL/GenBank/DDBJ whole genome shotgun (WGS) entry which is preliminary data.</text>
</comment>
<evidence type="ECO:0000313" key="3">
    <source>
        <dbReference type="Proteomes" id="UP000242367"/>
    </source>
</evidence>
<keyword evidence="3" id="KW-1185">Reference proteome</keyword>
<keyword evidence="1" id="KW-1133">Transmembrane helix</keyword>
<organism evidence="2 3">
    <name type="scientific">Actinomadura rubteroloni</name>
    <dbReference type="NCBI Taxonomy" id="1926885"/>
    <lineage>
        <taxon>Bacteria</taxon>
        <taxon>Bacillati</taxon>
        <taxon>Actinomycetota</taxon>
        <taxon>Actinomycetes</taxon>
        <taxon>Streptosporangiales</taxon>
        <taxon>Thermomonosporaceae</taxon>
        <taxon>Actinomadura</taxon>
    </lineage>
</organism>
<keyword evidence="1" id="KW-0812">Transmembrane</keyword>
<keyword evidence="1" id="KW-0472">Membrane</keyword>
<accession>A0A2P4UPG8</accession>
<feature type="transmembrane region" description="Helical" evidence="1">
    <location>
        <begin position="459"/>
        <end position="478"/>
    </location>
</feature>
<feature type="transmembrane region" description="Helical" evidence="1">
    <location>
        <begin position="363"/>
        <end position="384"/>
    </location>
</feature>
<protein>
    <recommendedName>
        <fullName evidence="4">Glycosyltransferase RgtA/B/C/D-like domain-containing protein</fullName>
    </recommendedName>
</protein>
<sequence length="674" mass="72133">MIAARLLARLTVIPALLVVAWLTVTLPLLFAGVLRPGPALVLFVPVAGVFLWLGLRRTDADDPVPVPWWSVLGVVGVALAFFAVQAVMCSEQIIVRRDAASYFQFAVWLTDHGSLPIPQMHWAFAGGDPALHYDSPAFYEDGDSVVPQFMAGLPLLLTFGGWLGGWHGMTLMAPLIGAGCVLAFGGVVARFVGPRFAPLGALMLALTTPMAWGSRSTYSELPALVLMLGGLALLDDASRSRPRVRAGLAGLAFGLIVLCRIDALRDLFPLVLIAGVLLGLGRRWTRVGAPLALGLAVGAGAGLTEGFVLSRPYLKYLHASLNPLLAMTGALIVLTALTVVLLRVPATGRRLRGLADAVARGPVPSAAAVLTLLVMTAFALRPLYQTVRRVPTNLDDRLNSEFIAQIQQLDHLPVDGTRQYSELSLYWVTWYVGIPAVLLASFGAALIVRKMLRGKARRLLPLLAVIGWTTVTTLYRPAITPDHPFAARRLLPVVVPGVILLALWATAYALRRMRRTGFGPRAVCATAVAAGLLLLVPIPLSSAGVMAQRTEQHEIAAVRKMCDGFGGAGRSLLFVDRAASDRFLQVARGMCGLPAARVDDLAKQDTVRAIIKAIYKAGRRPVIVGGSPAKVEPYGQPAQIMRLRTRQDQRALTTAPTGTWGMSADVWIAVPSPP</sequence>
<feature type="transmembrane region" description="Helical" evidence="1">
    <location>
        <begin position="522"/>
        <end position="540"/>
    </location>
</feature>
<dbReference type="EMBL" id="MTBP01000001">
    <property type="protein sequence ID" value="POM26951.1"/>
    <property type="molecule type" value="Genomic_DNA"/>
</dbReference>
<feature type="transmembrane region" description="Helical" evidence="1">
    <location>
        <begin position="6"/>
        <end position="30"/>
    </location>
</feature>
<dbReference type="AlphaFoldDB" id="A0A2P4UPG8"/>
<evidence type="ECO:0000256" key="1">
    <source>
        <dbReference type="SAM" id="Phobius"/>
    </source>
</evidence>
<feature type="transmembrane region" description="Helical" evidence="1">
    <location>
        <begin position="171"/>
        <end position="189"/>
    </location>
</feature>
<feature type="transmembrane region" description="Helical" evidence="1">
    <location>
        <begin position="425"/>
        <end position="447"/>
    </location>
</feature>
<dbReference type="RefSeq" id="WP_103561834.1">
    <property type="nucleotide sequence ID" value="NZ_MTBP01000001.1"/>
</dbReference>
<evidence type="ECO:0008006" key="4">
    <source>
        <dbReference type="Google" id="ProtNLM"/>
    </source>
</evidence>
<name>A0A2P4UPG8_9ACTN</name>